<protein>
    <submittedName>
        <fullName evidence="3">Acyltransferase</fullName>
        <ecNumber evidence="3">2.3.1.-</ecNumber>
    </submittedName>
</protein>
<dbReference type="EC" id="2.3.1.-" evidence="3"/>
<gene>
    <name evidence="3" type="ORF">VOP03_00675</name>
</gene>
<keyword evidence="2 3" id="KW-0808">Transferase</keyword>
<dbReference type="InterPro" id="IPR051159">
    <property type="entry name" value="Hexapeptide_acetyltransf"/>
</dbReference>
<evidence type="ECO:0000313" key="4">
    <source>
        <dbReference type="Proteomes" id="UP001355298"/>
    </source>
</evidence>
<organism evidence="3 4">
    <name type="scientific">Flagellimonas halotolerans</name>
    <dbReference type="NCBI Taxonomy" id="3112164"/>
    <lineage>
        <taxon>Bacteria</taxon>
        <taxon>Pseudomonadati</taxon>
        <taxon>Bacteroidota</taxon>
        <taxon>Flavobacteriia</taxon>
        <taxon>Flavobacteriales</taxon>
        <taxon>Flavobacteriaceae</taxon>
        <taxon>Flagellimonas</taxon>
    </lineage>
</organism>
<comment type="similarity">
    <text evidence="1">Belongs to the transferase hexapeptide repeat family.</text>
</comment>
<dbReference type="PANTHER" id="PTHR23416:SF23">
    <property type="entry name" value="ACETYLTRANSFERASE C18B11.09C-RELATED"/>
    <property type="match status" value="1"/>
</dbReference>
<reference evidence="3 4" key="1">
    <citation type="submission" date="2024-01" db="EMBL/GenBank/DDBJ databases">
        <title>The strains designed SYSU M86414 and SYSU M84420 isolated from the marine sediment in San Sha City (Hainan Province, China).</title>
        <authorList>
            <person name="Guo D."/>
        </authorList>
    </citation>
    <scope>NUCLEOTIDE SEQUENCE [LARGE SCALE GENOMIC DNA]</scope>
    <source>
        <strain evidence="3 4">SYSU M84420</strain>
    </source>
</reference>
<dbReference type="Gene3D" id="2.160.10.10">
    <property type="entry name" value="Hexapeptide repeat proteins"/>
    <property type="match status" value="1"/>
</dbReference>
<evidence type="ECO:0000256" key="2">
    <source>
        <dbReference type="ARBA" id="ARBA00022679"/>
    </source>
</evidence>
<dbReference type="RefSeq" id="WP_326276653.1">
    <property type="nucleotide sequence ID" value="NZ_JAYKYV010000001.1"/>
</dbReference>
<keyword evidence="4" id="KW-1185">Reference proteome</keyword>
<evidence type="ECO:0000256" key="1">
    <source>
        <dbReference type="ARBA" id="ARBA00007274"/>
    </source>
</evidence>
<dbReference type="EMBL" id="JAYMGW010000001">
    <property type="protein sequence ID" value="MEC4263844.1"/>
    <property type="molecule type" value="Genomic_DNA"/>
</dbReference>
<keyword evidence="3" id="KW-0012">Acyltransferase</keyword>
<accession>A0ABU6ILA9</accession>
<name>A0ABU6ILA9_9FLAO</name>
<proteinExistence type="inferred from homology"/>
<dbReference type="GO" id="GO:0016746">
    <property type="term" value="F:acyltransferase activity"/>
    <property type="evidence" value="ECO:0007669"/>
    <property type="project" value="UniProtKB-KW"/>
</dbReference>
<dbReference type="InterPro" id="IPR011004">
    <property type="entry name" value="Trimer_LpxA-like_sf"/>
</dbReference>
<comment type="caution">
    <text evidence="3">The sequence shown here is derived from an EMBL/GenBank/DDBJ whole genome shotgun (WGS) entry which is preliminary data.</text>
</comment>
<sequence length="165" mass="18574">MKNFIKALRSFFFTVLAKYFLGDFHAPIKANGYTRLTKNTKVGKNVHFNGMVIQGRGKCYFGNNFHSGPKCRIITINHDYDNGESIPYGKNHIVKNVRIEDNVWLGYNVLILGGVEIGEGAIIQAGSVVVKSIPKYSIAGGHPAKVFSQRNIEHYERLKKQGRFN</sequence>
<evidence type="ECO:0000313" key="3">
    <source>
        <dbReference type="EMBL" id="MEC4263844.1"/>
    </source>
</evidence>
<dbReference type="Proteomes" id="UP001355298">
    <property type="component" value="Unassembled WGS sequence"/>
</dbReference>
<dbReference type="Pfam" id="PF00132">
    <property type="entry name" value="Hexapep"/>
    <property type="match status" value="1"/>
</dbReference>
<dbReference type="CDD" id="cd04647">
    <property type="entry name" value="LbH_MAT_like"/>
    <property type="match status" value="1"/>
</dbReference>
<dbReference type="PANTHER" id="PTHR23416">
    <property type="entry name" value="SIALIC ACID SYNTHASE-RELATED"/>
    <property type="match status" value="1"/>
</dbReference>
<dbReference type="SUPFAM" id="SSF51161">
    <property type="entry name" value="Trimeric LpxA-like enzymes"/>
    <property type="match status" value="1"/>
</dbReference>
<dbReference type="InterPro" id="IPR001451">
    <property type="entry name" value="Hexapep"/>
</dbReference>